<feature type="compositionally biased region" description="Acidic residues" evidence="12">
    <location>
        <begin position="1539"/>
        <end position="1550"/>
    </location>
</feature>
<feature type="compositionally biased region" description="Basic and acidic residues" evidence="12">
    <location>
        <begin position="1643"/>
        <end position="1652"/>
    </location>
</feature>
<keyword evidence="7" id="KW-0238">DNA-binding</keyword>
<dbReference type="InterPro" id="IPR036390">
    <property type="entry name" value="WH_DNA-bd_sf"/>
</dbReference>
<dbReference type="EMBL" id="MU007019">
    <property type="protein sequence ID" value="KAF2433756.1"/>
    <property type="molecule type" value="Genomic_DNA"/>
</dbReference>
<dbReference type="CDD" id="cd17920">
    <property type="entry name" value="DEXHc_RecQ"/>
    <property type="match status" value="1"/>
</dbReference>
<dbReference type="SMART" id="SM00956">
    <property type="entry name" value="RQC"/>
    <property type="match status" value="1"/>
</dbReference>
<dbReference type="InterPro" id="IPR036388">
    <property type="entry name" value="WH-like_DNA-bd_sf"/>
</dbReference>
<dbReference type="Pfam" id="PF00270">
    <property type="entry name" value="DEAD"/>
    <property type="match status" value="1"/>
</dbReference>
<dbReference type="NCBIfam" id="TIGR00614">
    <property type="entry name" value="recQ_fam"/>
    <property type="match status" value="1"/>
</dbReference>
<gene>
    <name evidence="15" type="ORF">EJ08DRAFT_731330</name>
</gene>
<dbReference type="InterPro" id="IPR018982">
    <property type="entry name" value="RQC_domain"/>
</dbReference>
<dbReference type="Gene3D" id="1.10.150.80">
    <property type="entry name" value="HRDC domain"/>
    <property type="match status" value="1"/>
</dbReference>
<feature type="compositionally biased region" description="Polar residues" evidence="12">
    <location>
        <begin position="1297"/>
        <end position="1306"/>
    </location>
</feature>
<feature type="region of interest" description="Disordered" evidence="12">
    <location>
        <begin position="674"/>
        <end position="718"/>
    </location>
</feature>
<evidence type="ECO:0000259" key="14">
    <source>
        <dbReference type="PROSITE" id="PS51194"/>
    </source>
</evidence>
<feature type="compositionally biased region" description="Acidic residues" evidence="12">
    <location>
        <begin position="1319"/>
        <end position="1328"/>
    </location>
</feature>
<evidence type="ECO:0000256" key="11">
    <source>
        <dbReference type="ARBA" id="ARBA00034808"/>
    </source>
</evidence>
<dbReference type="InterPro" id="IPR044876">
    <property type="entry name" value="HRDC_dom_sf"/>
</dbReference>
<dbReference type="PROSITE" id="PS51194">
    <property type="entry name" value="HELICASE_CTER"/>
    <property type="match status" value="1"/>
</dbReference>
<comment type="subcellular location">
    <subcellularLocation>
        <location evidence="1">Nucleus</location>
    </subcellularLocation>
</comment>
<sequence length="1681" mass="188239">MSVSTINNLAEHLNWLLREKPSIPPIRTTPPITAEQSSSSFPASAPLTSFTRETQLPERNASIVTPATRTVPVPRETEFIQPETREERPPTPPPVAAREKVRREDMARLRAIPGSTPKPGLLSQGHLVLPKTQTLKPPITSSRQASPAPTSKSRVTTPTDQAMEMSLTGYDVDAIDLTGDAFPANLQMTARKRKSDEMGGSPRRRHRSPKLERESMSGFTSIDDIYPTDPPPAYSTAIIGTIPKTPRSRASPIVERRPSPVKAIKRSPIEETMDYEEETEVTDVRIQTSTTRKRKSLTRTASEMEHSDEKPMRRRVVADSEDDEESVSLQTQTPMASTASLSSEDERDVQKFLAWPENGLAVYAERFKKERMELSRENYQYCEENGHPSEEITAKIKQSKEKQDSLVELGNLRSAHVDCAAKKERLKISMVAGWEEGESPPQEVINQNSKLYHMLKSLQTDIARVIRIAGLFTESSASRLQPASKAASVVIRSTQVTPMHAFSKPTMVPDSSLVSNTQRIGQTQNEVPGSPTRRNQYPSNLPSAFLAAQHREIKSEHRSAPDIADYFSPPRNQSRQPFVAPMGHVNSHYRARRESPTFEERRQNGAANYQEQNVMPPPQIRQRADDSEDDFEVDESLFTANMGGLVSTPPAQIIDDDEFLGLDEDMLLDAEDFENIPKAGPPDRQSGPRHVFSEMSSNMVSKSKPTPKAPSTKKPSAAHEAALMRFPWSQDVKAVLRDRFHLRGFRQNQLEAINGTLGGKDVFVLMPTGGGKSLCYQLPSLISTGKTRGVTIVISPLLSLMEDQVQHLQDLHIQAFLINSESTQDQRTILLNALRENKVEEFVQLLYVTPEMLSKSNVMINAFEQLNRRGRLARLVIDEAHCVSQWGHDFRPDYKLLGDFRKRFPDVPVMALTATATENVKVDVIHNLGIRGCEEYKQSFNRPNLTYEVRPKPGGGGFLKDIADLINTTYKGKCGIIYCLARKKCEAVAEKLRKEYGIKAYHYHAGMEAAEKSEVQSRWQHGKYHVIVATIAFGMGIDKSDVRFVIHHSIPKSLEGYYQETGRAGRDGRVSGCYLYYSFGDTKILNKMIDEGEGNPQQKERQRGMLRSVVNFCENKSDCRRVLILGYFNERFAPDDCNGTCDTCNSTAVFEKQDYSRYAVDALRIVAAVETKKVTLLHCVDVFRGAKLKKIKDLGHDSIRGFGVGSDLERDNIERLFTTLCREDAIKLVHEMNRGGFPMSYVQLGKNARQYMDFRRPLKIDIRVSPGGKPKKDVSKPKAPKNLQSKTGVAAARALPLSTNVSSPIQAASKRRHARSIMDEDDDEEDAFEDSHPNLHSNGYARDSFVVGDFDEDFAPVRDDTQPMSKKPTKKKELAPPIGSNADVLSELSIEFRGVVSDFVHNAKTLGKRIMQDRDLRAQPFTDTILRQMMINKVKSKADMEKIAGIRPEMVRHYGNEFLELVRNMLVFVKESSPKKQHGKHQGYDNHEENDFDQEEDGDYEESDDEQAESDRPLDKNHQIVVDLCGSSDEETKYGSSLDIDDEEEEEEEAPGVQSHFFQQESRESRDSRPALPSVSRDVAEFNAKLKATQKERPAIPKPPPKPEPSRKKRPSKGKGEYKSRKASGDFNKFPKTKSAGTSKRRSNGEQSKRGGGDGGGGGMSFFGGGGEWNGGPGGLKMMPT</sequence>
<organism evidence="15 16">
    <name type="scientific">Tothia fuscella</name>
    <dbReference type="NCBI Taxonomy" id="1048955"/>
    <lineage>
        <taxon>Eukaryota</taxon>
        <taxon>Fungi</taxon>
        <taxon>Dikarya</taxon>
        <taxon>Ascomycota</taxon>
        <taxon>Pezizomycotina</taxon>
        <taxon>Dothideomycetes</taxon>
        <taxon>Pleosporomycetidae</taxon>
        <taxon>Venturiales</taxon>
        <taxon>Cylindrosympodiaceae</taxon>
        <taxon>Tothia</taxon>
    </lineage>
</organism>
<name>A0A9P4NXV9_9PEZI</name>
<feature type="region of interest" description="Disordered" evidence="12">
    <location>
        <begin position="1355"/>
        <end position="1378"/>
    </location>
</feature>
<dbReference type="GO" id="GO:0006260">
    <property type="term" value="P:DNA replication"/>
    <property type="evidence" value="ECO:0007669"/>
    <property type="project" value="InterPro"/>
</dbReference>
<feature type="region of interest" description="Disordered" evidence="12">
    <location>
        <begin position="237"/>
        <end position="259"/>
    </location>
</feature>
<dbReference type="FunFam" id="3.40.50.300:FF:001975">
    <property type="entry name" value="ATP-dependent DNA helicase"/>
    <property type="match status" value="1"/>
</dbReference>
<feature type="region of interest" description="Disordered" evidence="12">
    <location>
        <begin position="273"/>
        <end position="345"/>
    </location>
</feature>
<proteinExistence type="inferred from homology"/>
<feature type="compositionally biased region" description="Basic and acidic residues" evidence="12">
    <location>
        <begin position="302"/>
        <end position="311"/>
    </location>
</feature>
<dbReference type="InterPro" id="IPR032284">
    <property type="entry name" value="RecQ_Zn-bd"/>
</dbReference>
<keyword evidence="4" id="KW-0378">Hydrolase</keyword>
<reference evidence="15" key="1">
    <citation type="journal article" date="2020" name="Stud. Mycol.">
        <title>101 Dothideomycetes genomes: a test case for predicting lifestyles and emergence of pathogens.</title>
        <authorList>
            <person name="Haridas S."/>
            <person name="Albert R."/>
            <person name="Binder M."/>
            <person name="Bloem J."/>
            <person name="Labutti K."/>
            <person name="Salamov A."/>
            <person name="Andreopoulos B."/>
            <person name="Baker S."/>
            <person name="Barry K."/>
            <person name="Bills G."/>
            <person name="Bluhm B."/>
            <person name="Cannon C."/>
            <person name="Castanera R."/>
            <person name="Culley D."/>
            <person name="Daum C."/>
            <person name="Ezra D."/>
            <person name="Gonzalez J."/>
            <person name="Henrissat B."/>
            <person name="Kuo A."/>
            <person name="Liang C."/>
            <person name="Lipzen A."/>
            <person name="Lutzoni F."/>
            <person name="Magnuson J."/>
            <person name="Mondo S."/>
            <person name="Nolan M."/>
            <person name="Ohm R."/>
            <person name="Pangilinan J."/>
            <person name="Park H.-J."/>
            <person name="Ramirez L."/>
            <person name="Alfaro M."/>
            <person name="Sun H."/>
            <person name="Tritt A."/>
            <person name="Yoshinaga Y."/>
            <person name="Zwiers L.-H."/>
            <person name="Turgeon B."/>
            <person name="Goodwin S."/>
            <person name="Spatafora J."/>
            <person name="Crous P."/>
            <person name="Grigoriev I."/>
        </authorList>
    </citation>
    <scope>NUCLEOTIDE SEQUENCE</scope>
    <source>
        <strain evidence="15">CBS 130266</strain>
    </source>
</reference>
<evidence type="ECO:0000256" key="10">
    <source>
        <dbReference type="ARBA" id="ARBA00034617"/>
    </source>
</evidence>
<dbReference type="GO" id="GO:0005524">
    <property type="term" value="F:ATP binding"/>
    <property type="evidence" value="ECO:0007669"/>
    <property type="project" value="UniProtKB-KW"/>
</dbReference>
<dbReference type="PANTHER" id="PTHR13710:SF153">
    <property type="entry name" value="RECQ-LIKE DNA HELICASE BLM"/>
    <property type="match status" value="1"/>
</dbReference>
<feature type="region of interest" description="Disordered" evidence="12">
    <location>
        <begin position="1473"/>
        <end position="1681"/>
    </location>
</feature>
<dbReference type="GO" id="GO:0005634">
    <property type="term" value="C:nucleus"/>
    <property type="evidence" value="ECO:0007669"/>
    <property type="project" value="UniProtKB-SubCell"/>
</dbReference>
<keyword evidence="3" id="KW-0547">Nucleotide-binding</keyword>
<dbReference type="SMART" id="SM00487">
    <property type="entry name" value="DEXDc"/>
    <property type="match status" value="1"/>
</dbReference>
<comment type="catalytic activity">
    <reaction evidence="10">
        <text>Couples ATP hydrolysis with the unwinding of duplex DNA by translocating in the 3'-5' direction.</text>
        <dbReference type="EC" id="5.6.2.4"/>
    </reaction>
</comment>
<dbReference type="PROSITE" id="PS00690">
    <property type="entry name" value="DEAH_ATP_HELICASE"/>
    <property type="match status" value="1"/>
</dbReference>
<feature type="region of interest" description="Disordered" evidence="12">
    <location>
        <begin position="131"/>
        <end position="160"/>
    </location>
</feature>
<feature type="compositionally biased region" description="Gly residues" evidence="12">
    <location>
        <begin position="1653"/>
        <end position="1675"/>
    </location>
</feature>
<evidence type="ECO:0000256" key="6">
    <source>
        <dbReference type="ARBA" id="ARBA00022840"/>
    </source>
</evidence>
<evidence type="ECO:0000313" key="15">
    <source>
        <dbReference type="EMBL" id="KAF2433756.1"/>
    </source>
</evidence>
<dbReference type="InterPro" id="IPR014001">
    <property type="entry name" value="Helicase_ATP-bd"/>
</dbReference>
<dbReference type="SUPFAM" id="SSF52540">
    <property type="entry name" value="P-loop containing nucleoside triphosphate hydrolases"/>
    <property type="match status" value="1"/>
</dbReference>
<comment type="similarity">
    <text evidence="2">Belongs to the helicase family. RecQ subfamily.</text>
</comment>
<dbReference type="SMART" id="SM00490">
    <property type="entry name" value="HELICc"/>
    <property type="match status" value="1"/>
</dbReference>
<feature type="region of interest" description="Disordered" evidence="12">
    <location>
        <begin position="22"/>
        <end position="101"/>
    </location>
</feature>
<dbReference type="GO" id="GO:0016787">
    <property type="term" value="F:hydrolase activity"/>
    <property type="evidence" value="ECO:0007669"/>
    <property type="project" value="UniProtKB-KW"/>
</dbReference>
<feature type="region of interest" description="Disordered" evidence="12">
    <location>
        <begin position="191"/>
        <end position="214"/>
    </location>
</feature>
<dbReference type="CDD" id="cd18794">
    <property type="entry name" value="SF2_C_RecQ"/>
    <property type="match status" value="1"/>
</dbReference>
<comment type="caution">
    <text evidence="15">The sequence shown here is derived from an EMBL/GenBank/DDBJ whole genome shotgun (WGS) entry which is preliminary data.</text>
</comment>
<feature type="region of interest" description="Disordered" evidence="12">
    <location>
        <begin position="593"/>
        <end position="626"/>
    </location>
</feature>
<keyword evidence="16" id="KW-1185">Reference proteome</keyword>
<protein>
    <recommendedName>
        <fullName evidence="11">DNA 3'-5' helicase</fullName>
        <ecNumber evidence="11">5.6.2.4</ecNumber>
    </recommendedName>
</protein>
<dbReference type="InterPro" id="IPR002464">
    <property type="entry name" value="DNA/RNA_helicase_DEAH_CS"/>
</dbReference>
<evidence type="ECO:0000313" key="16">
    <source>
        <dbReference type="Proteomes" id="UP000800235"/>
    </source>
</evidence>
<feature type="compositionally biased region" description="Acidic residues" evidence="12">
    <location>
        <begin position="1490"/>
        <end position="1508"/>
    </location>
</feature>
<dbReference type="Gene3D" id="3.40.50.300">
    <property type="entry name" value="P-loop containing nucleotide triphosphate hydrolases"/>
    <property type="match status" value="2"/>
</dbReference>
<feature type="compositionally biased region" description="Basic and acidic residues" evidence="12">
    <location>
        <begin position="75"/>
        <end position="89"/>
    </location>
</feature>
<evidence type="ECO:0000256" key="12">
    <source>
        <dbReference type="SAM" id="MobiDB-lite"/>
    </source>
</evidence>
<dbReference type="Proteomes" id="UP000800235">
    <property type="component" value="Unassembled WGS sequence"/>
</dbReference>
<keyword evidence="6" id="KW-0067">ATP-binding</keyword>
<evidence type="ECO:0000256" key="5">
    <source>
        <dbReference type="ARBA" id="ARBA00022806"/>
    </source>
</evidence>
<dbReference type="PANTHER" id="PTHR13710">
    <property type="entry name" value="DNA HELICASE RECQ FAMILY MEMBER"/>
    <property type="match status" value="1"/>
</dbReference>
<dbReference type="FunFam" id="3.40.50.300:FF:000537">
    <property type="entry name" value="Bloom syndrome RecQ-like helicase"/>
    <property type="match status" value="1"/>
</dbReference>
<feature type="region of interest" description="Disordered" evidence="12">
    <location>
        <begin position="1262"/>
        <end position="1340"/>
    </location>
</feature>
<dbReference type="Gene3D" id="1.10.10.10">
    <property type="entry name" value="Winged helix-like DNA-binding domain superfamily/Winged helix DNA-binding domain"/>
    <property type="match status" value="1"/>
</dbReference>
<feature type="compositionally biased region" description="Basic and acidic residues" evidence="12">
    <location>
        <begin position="1614"/>
        <end position="1624"/>
    </location>
</feature>
<dbReference type="EC" id="5.6.2.4" evidence="11"/>
<keyword evidence="5" id="KW-0347">Helicase</keyword>
<dbReference type="Pfam" id="PF00271">
    <property type="entry name" value="Helicase_C"/>
    <property type="match status" value="1"/>
</dbReference>
<evidence type="ECO:0000256" key="3">
    <source>
        <dbReference type="ARBA" id="ARBA00022741"/>
    </source>
</evidence>
<dbReference type="GO" id="GO:0009378">
    <property type="term" value="F:four-way junction helicase activity"/>
    <property type="evidence" value="ECO:0007669"/>
    <property type="project" value="TreeGrafter"/>
</dbReference>
<evidence type="ECO:0000256" key="2">
    <source>
        <dbReference type="ARBA" id="ARBA00005446"/>
    </source>
</evidence>
<feature type="compositionally biased region" description="Low complexity" evidence="12">
    <location>
        <begin position="701"/>
        <end position="715"/>
    </location>
</feature>
<dbReference type="OrthoDB" id="10261556at2759"/>
<dbReference type="GO" id="GO:0043138">
    <property type="term" value="F:3'-5' DNA helicase activity"/>
    <property type="evidence" value="ECO:0007669"/>
    <property type="project" value="UniProtKB-EC"/>
</dbReference>
<accession>A0A9P4NXV9</accession>
<feature type="compositionally biased region" description="Polar residues" evidence="12">
    <location>
        <begin position="327"/>
        <end position="342"/>
    </location>
</feature>
<evidence type="ECO:0000256" key="4">
    <source>
        <dbReference type="ARBA" id="ARBA00022801"/>
    </source>
</evidence>
<evidence type="ECO:0000256" key="7">
    <source>
        <dbReference type="ARBA" id="ARBA00023125"/>
    </source>
</evidence>
<feature type="domain" description="Helicase ATP-binding" evidence="13">
    <location>
        <begin position="753"/>
        <end position="934"/>
    </location>
</feature>
<evidence type="ECO:0000256" key="8">
    <source>
        <dbReference type="ARBA" id="ARBA00023235"/>
    </source>
</evidence>
<dbReference type="SUPFAM" id="SSF46785">
    <property type="entry name" value="Winged helix' DNA-binding domain"/>
    <property type="match status" value="1"/>
</dbReference>
<dbReference type="GO" id="GO:0000724">
    <property type="term" value="P:double-strand break repair via homologous recombination"/>
    <property type="evidence" value="ECO:0007669"/>
    <property type="project" value="TreeGrafter"/>
</dbReference>
<feature type="compositionally biased region" description="Basic and acidic residues" evidence="12">
    <location>
        <begin position="593"/>
        <end position="603"/>
    </location>
</feature>
<keyword evidence="9" id="KW-0539">Nucleus</keyword>
<evidence type="ECO:0000256" key="1">
    <source>
        <dbReference type="ARBA" id="ARBA00004123"/>
    </source>
</evidence>
<evidence type="ECO:0000259" key="13">
    <source>
        <dbReference type="PROSITE" id="PS51192"/>
    </source>
</evidence>
<feature type="compositionally biased region" description="Basic and acidic residues" evidence="12">
    <location>
        <begin position="1509"/>
        <end position="1518"/>
    </location>
</feature>
<dbReference type="InterPro" id="IPR027417">
    <property type="entry name" value="P-loop_NTPase"/>
</dbReference>
<dbReference type="Pfam" id="PF09382">
    <property type="entry name" value="RQC"/>
    <property type="match status" value="1"/>
</dbReference>
<dbReference type="GO" id="GO:0003677">
    <property type="term" value="F:DNA binding"/>
    <property type="evidence" value="ECO:0007669"/>
    <property type="project" value="UniProtKB-KW"/>
</dbReference>
<keyword evidence="8" id="KW-0413">Isomerase</keyword>
<dbReference type="GO" id="GO:0005737">
    <property type="term" value="C:cytoplasm"/>
    <property type="evidence" value="ECO:0007669"/>
    <property type="project" value="TreeGrafter"/>
</dbReference>
<dbReference type="InterPro" id="IPR004589">
    <property type="entry name" value="DNA_helicase_ATP-dep_RecQ"/>
</dbReference>
<feature type="domain" description="Helicase C-terminal" evidence="14">
    <location>
        <begin position="961"/>
        <end position="1110"/>
    </location>
</feature>
<dbReference type="InterPro" id="IPR011545">
    <property type="entry name" value="DEAD/DEAH_box_helicase_dom"/>
</dbReference>
<dbReference type="GO" id="GO:0005694">
    <property type="term" value="C:chromosome"/>
    <property type="evidence" value="ECO:0007669"/>
    <property type="project" value="TreeGrafter"/>
</dbReference>
<dbReference type="Pfam" id="PF16124">
    <property type="entry name" value="RecQ_Zn_bind"/>
    <property type="match status" value="1"/>
</dbReference>
<dbReference type="PROSITE" id="PS51192">
    <property type="entry name" value="HELICASE_ATP_BIND_1"/>
    <property type="match status" value="1"/>
</dbReference>
<evidence type="ECO:0000256" key="9">
    <source>
        <dbReference type="ARBA" id="ARBA00023242"/>
    </source>
</evidence>
<dbReference type="InterPro" id="IPR001650">
    <property type="entry name" value="Helicase_C-like"/>
</dbReference>
<feature type="compositionally biased region" description="Polar residues" evidence="12">
    <location>
        <begin position="34"/>
        <end position="54"/>
    </location>
</feature>